<name>A0ABN8NQA4_9CNID</name>
<dbReference type="PROSITE" id="PS00149">
    <property type="entry name" value="SULFATASE_2"/>
    <property type="match status" value="1"/>
</dbReference>
<evidence type="ECO:0000256" key="1">
    <source>
        <dbReference type="ARBA" id="ARBA00001913"/>
    </source>
</evidence>
<evidence type="ECO:0000256" key="4">
    <source>
        <dbReference type="ARBA" id="ARBA00022801"/>
    </source>
</evidence>
<reference evidence="9 10" key="1">
    <citation type="submission" date="2022-05" db="EMBL/GenBank/DDBJ databases">
        <authorList>
            <consortium name="Genoscope - CEA"/>
            <person name="William W."/>
        </authorList>
    </citation>
    <scope>NUCLEOTIDE SEQUENCE [LARGE SCALE GENOMIC DNA]</scope>
</reference>
<dbReference type="EMBL" id="CALNXK010000027">
    <property type="protein sequence ID" value="CAH3114473.1"/>
    <property type="molecule type" value="Genomic_DNA"/>
</dbReference>
<evidence type="ECO:0000256" key="5">
    <source>
        <dbReference type="ARBA" id="ARBA00022837"/>
    </source>
</evidence>
<dbReference type="InterPro" id="IPR047115">
    <property type="entry name" value="ARSB"/>
</dbReference>
<dbReference type="SUPFAM" id="SSF53649">
    <property type="entry name" value="Alkaline phosphatase-like"/>
    <property type="match status" value="1"/>
</dbReference>
<evidence type="ECO:0000259" key="8">
    <source>
        <dbReference type="Pfam" id="PF00884"/>
    </source>
</evidence>
<keyword evidence="7" id="KW-0732">Signal</keyword>
<dbReference type="InterPro" id="IPR000917">
    <property type="entry name" value="Sulfatase_N"/>
</dbReference>
<sequence length="520" mass="58540">MILRMQNMFLISVIFLFAINSVMAKKTYAASKSSPPHILFMLADDLGWIDVGFHGSKIHTPNIDSLAKDGVILDNYYVQPVCTPARGSLMTGRYPIHTGLQHGVIHPSDPFGLPLDFETLPGQLREVGYATHLVGKWHLGFYKWPYVPTKRGFDTAYGFWDGAEDHYGHTRDGVVDFRNGTKPVTDLGGKYATYEYVKRVKEIIHAHDPKQPLFLYMAFQNVHNPIQAPEKYVEKYDFIDQKMRRVHAGMADILDEAVGNITKMFKEKGLWNNTLTVFSTDNGGEPVYGGYNWPLRGTKHTLWEGGVRGAAFVHGKMLEKTGVKCKGLLHISDFFPTLINLAGGSYDPHKPIPMDGFDVWNTISRGDASPRTEILLNIDNLLPNGSRLGNFQGMALRMGSMKLLMNVPNITWFKPPELGGTFPEQVITSGVLREETDEHILKELQQSYIDSADVLDVVLYNITADPEERHDLSGELPDVVEKMKERLKYYEKTSVPPAFKPGDPNAIKEARKNGIWGPWM</sequence>
<dbReference type="PANTHER" id="PTHR10342">
    <property type="entry name" value="ARYLSULFATASE"/>
    <property type="match status" value="1"/>
</dbReference>
<dbReference type="CDD" id="cd16029">
    <property type="entry name" value="4-S"/>
    <property type="match status" value="1"/>
</dbReference>
<evidence type="ECO:0000256" key="3">
    <source>
        <dbReference type="ARBA" id="ARBA00022723"/>
    </source>
</evidence>
<gene>
    <name evidence="9" type="ORF">PLOB_00022928</name>
</gene>
<keyword evidence="4" id="KW-0378">Hydrolase</keyword>
<feature type="chain" id="PRO_5046098524" description="Sulfatase N-terminal domain-containing protein" evidence="7">
    <location>
        <begin position="25"/>
        <end position="520"/>
    </location>
</feature>
<comment type="similarity">
    <text evidence="2">Belongs to the sulfatase family.</text>
</comment>
<accession>A0ABN8NQA4</accession>
<dbReference type="Proteomes" id="UP001159405">
    <property type="component" value="Unassembled WGS sequence"/>
</dbReference>
<evidence type="ECO:0000313" key="9">
    <source>
        <dbReference type="EMBL" id="CAH3114473.1"/>
    </source>
</evidence>
<feature type="domain" description="Sulfatase N-terminal" evidence="8">
    <location>
        <begin position="36"/>
        <end position="343"/>
    </location>
</feature>
<protein>
    <recommendedName>
        <fullName evidence="8">Sulfatase N-terminal domain-containing protein</fullName>
    </recommendedName>
</protein>
<evidence type="ECO:0000256" key="6">
    <source>
        <dbReference type="ARBA" id="ARBA00023180"/>
    </source>
</evidence>
<keyword evidence="3" id="KW-0479">Metal-binding</keyword>
<dbReference type="InterPro" id="IPR024607">
    <property type="entry name" value="Sulfatase_CS"/>
</dbReference>
<evidence type="ECO:0000313" key="10">
    <source>
        <dbReference type="Proteomes" id="UP001159405"/>
    </source>
</evidence>
<dbReference type="PROSITE" id="PS00523">
    <property type="entry name" value="SULFATASE_1"/>
    <property type="match status" value="1"/>
</dbReference>
<keyword evidence="6" id="KW-0325">Glycoprotein</keyword>
<keyword evidence="10" id="KW-1185">Reference proteome</keyword>
<comment type="caution">
    <text evidence="9">The sequence shown here is derived from an EMBL/GenBank/DDBJ whole genome shotgun (WGS) entry which is preliminary data.</text>
</comment>
<dbReference type="InterPro" id="IPR017850">
    <property type="entry name" value="Alkaline_phosphatase_core_sf"/>
</dbReference>
<organism evidence="9 10">
    <name type="scientific">Porites lobata</name>
    <dbReference type="NCBI Taxonomy" id="104759"/>
    <lineage>
        <taxon>Eukaryota</taxon>
        <taxon>Metazoa</taxon>
        <taxon>Cnidaria</taxon>
        <taxon>Anthozoa</taxon>
        <taxon>Hexacorallia</taxon>
        <taxon>Scleractinia</taxon>
        <taxon>Fungiina</taxon>
        <taxon>Poritidae</taxon>
        <taxon>Porites</taxon>
    </lineage>
</organism>
<dbReference type="PANTHER" id="PTHR10342:SF274">
    <property type="entry name" value="ARYLSULFATASE B"/>
    <property type="match status" value="1"/>
</dbReference>
<dbReference type="Gene3D" id="3.40.720.10">
    <property type="entry name" value="Alkaline Phosphatase, subunit A"/>
    <property type="match status" value="1"/>
</dbReference>
<comment type="cofactor">
    <cofactor evidence="1">
        <name>Ca(2+)</name>
        <dbReference type="ChEBI" id="CHEBI:29108"/>
    </cofactor>
</comment>
<keyword evidence="5" id="KW-0106">Calcium</keyword>
<dbReference type="Pfam" id="PF00884">
    <property type="entry name" value="Sulfatase"/>
    <property type="match status" value="1"/>
</dbReference>
<proteinExistence type="inferred from homology"/>
<feature type="signal peptide" evidence="7">
    <location>
        <begin position="1"/>
        <end position="24"/>
    </location>
</feature>
<evidence type="ECO:0000256" key="7">
    <source>
        <dbReference type="SAM" id="SignalP"/>
    </source>
</evidence>
<dbReference type="Gene3D" id="3.30.1120.10">
    <property type="match status" value="1"/>
</dbReference>
<evidence type="ECO:0000256" key="2">
    <source>
        <dbReference type="ARBA" id="ARBA00008779"/>
    </source>
</evidence>